<feature type="compositionally biased region" description="Gly residues" evidence="1">
    <location>
        <begin position="192"/>
        <end position="201"/>
    </location>
</feature>
<feature type="compositionally biased region" description="Basic and acidic residues" evidence="1">
    <location>
        <begin position="1149"/>
        <end position="1163"/>
    </location>
</feature>
<feature type="compositionally biased region" description="Basic and acidic residues" evidence="1">
    <location>
        <begin position="291"/>
        <end position="300"/>
    </location>
</feature>
<evidence type="ECO:0000313" key="2">
    <source>
        <dbReference type="EMBL" id="CBZ33748.1"/>
    </source>
</evidence>
<sequence length="1188" mass="128299">MDTTTDYNTILHRKDKVTQKVVDVAAAGMQPTAEEKSAATAFDGDGNTTVERESLEATDEEETTNTYDEPQAGKRKSSESSSSSSSSTTVSGSSSVSRSETGSPKDAAGALLTGGHGASGDGTVQVVMYAKRVTYSYKESQPFLNATTPPSITAGQEQCPTTSANTSAAFPEGVSHLLEPAMPTPPRSNFVGGPGGPGRSGPRGVAAYMQLSPPPSAPQTTGASALYPFSNSYAVPPSTAVNAPSFSTAYPNSTSAGAGYSAAYATEQAPYDDFTGGLATHAAGPSAAVDPSRKNTEKEPARRKRRWGAAADADENQPRRSRRIHIQDEAVEEDEEYADEEGEGSHEAYTGSSYSDEEGSYSYSGNEEDYEYYEEFYEEEVEEDEEDEEEPRIDIIEGSGHGNTLHDILYGTPKAGANANGNYSRDLRESMRLDSPYHTPTEDKQEPPRYGHLHPRHDGEEDEKEGRLRSTSAHSWEAAAKVAAAHRRSATPERVSRHHHHHKKSAKGYEGTDSEDGENHHHSAAGAGKKHRKSVYEHGEPYTEGTFKVKGRRSKKDKAGGHYGAMTDLDDIMEQSTADSGSASNEAPHEPAGKDSRAAFRPLGSSDTEDVDDFTAPSRSLSRNRKSRQLAKEVNEEDRLHHRSGAESMKATRTTKLDAKDGGKVIREEEPINTPSQQKRAGAGDEASGSTEHEDEGSSSDRCAKREDRKKPKGGLLIKCACCSKEKNTDAKASGKENEDEALKGGLLIKCACCSKKKESDAMANGKESKTKSKCCLSSKCRCCSKKKDSDAMANGKESKTKSKCCLSSKCRCCSKKDSDAKAKEKEDKKPKRGLIITCSCCSKEKGSDVKASEKKPKDSILVNCVCCSKKDSGAKDRKDKKPKGGSGGIFSCLFAMCSGKKSTKDQVADKKGKETDEEEEENSDAAAPSKCLTTSPVESPVYRQLSSRQLNRKSDKKVDRAFKVSKSRQAKQQEEEEEVTAETSKSASSVSSAAMTGEFEDRSEESASFPPKNAKRGGTQALSDSARVAAAALSQEDSESEASAPVSKKASYQLTPRPSPRSAGQVHRRHSRTGSARAQRGTAASFTDHSRFHTKPENPGVVIPVDVSDVDESDESSVSNSAKAQQKRSHRHRQTRVVEYRNKHRREKSSQRKRAESSRADRAMLLNEKPKNRSSSSAGGKRSFSAS</sequence>
<feature type="compositionally biased region" description="Basic and acidic residues" evidence="1">
    <location>
        <begin position="587"/>
        <end position="598"/>
    </location>
</feature>
<dbReference type="RefSeq" id="XP_003860454.1">
    <property type="nucleotide sequence ID" value="XM_003860406.1"/>
</dbReference>
<accession>E9BER2</accession>
<feature type="compositionally biased region" description="Basic and acidic residues" evidence="1">
    <location>
        <begin position="871"/>
        <end position="880"/>
    </location>
</feature>
<feature type="region of interest" description="Disordered" evidence="1">
    <location>
        <begin position="871"/>
        <end position="1188"/>
    </location>
</feature>
<feature type="compositionally biased region" description="Basic and acidic residues" evidence="1">
    <location>
        <begin position="630"/>
        <end position="640"/>
    </location>
</feature>
<feature type="compositionally biased region" description="Polar residues" evidence="1">
    <location>
        <begin position="574"/>
        <end position="585"/>
    </location>
</feature>
<protein>
    <submittedName>
        <fullName evidence="2">Uncharacterized protein</fullName>
    </submittedName>
</protein>
<feature type="region of interest" description="Disordered" evidence="1">
    <location>
        <begin position="272"/>
        <end position="712"/>
    </location>
</feature>
<feature type="compositionally biased region" description="Low complexity" evidence="1">
    <location>
        <begin position="472"/>
        <end position="483"/>
    </location>
</feature>
<dbReference type="KEGG" id="ldo:LDBPK_201130"/>
<evidence type="ECO:0000313" key="3">
    <source>
        <dbReference type="Proteomes" id="UP000008980"/>
    </source>
</evidence>
<feature type="compositionally biased region" description="Acidic residues" evidence="1">
    <location>
        <begin position="329"/>
        <end position="342"/>
    </location>
</feature>
<feature type="compositionally biased region" description="Basic and acidic residues" evidence="1">
    <location>
        <begin position="903"/>
        <end position="915"/>
    </location>
</feature>
<reference evidence="2 3" key="1">
    <citation type="journal article" date="2011" name="Genome Res.">
        <title>Whole genome sequencing of multiple Leishmania donovani clinical isolates provides insights into population structure and mechanisms of drug resistance.</title>
        <authorList>
            <person name="Downing T."/>
            <person name="Imamura H."/>
            <person name="Decuypere S."/>
            <person name="Clark T.G."/>
            <person name="Coombs G.H."/>
            <person name="Cotton J.A."/>
            <person name="Hilley J.D."/>
            <person name="de Doncker S."/>
            <person name="Maes I."/>
            <person name="Mottram J.C."/>
            <person name="Quail M.A."/>
            <person name="Rijal S."/>
            <person name="Sanders M."/>
            <person name="Schonian G."/>
            <person name="Stark O."/>
            <person name="Sundar S."/>
            <person name="Vanaerschot M."/>
            <person name="Hertz-Fowler C."/>
            <person name="Dujardin J.C."/>
            <person name="Berriman M."/>
        </authorList>
    </citation>
    <scope>NUCLEOTIDE SEQUENCE [LARGE SCALE GENOMIC DNA]</scope>
    <source>
        <strain evidence="2 3">BPK282A1</strain>
    </source>
</reference>
<feature type="compositionally biased region" description="Low complexity" evidence="1">
    <location>
        <begin position="1022"/>
        <end position="1035"/>
    </location>
</feature>
<proteinExistence type="predicted"/>
<feature type="region of interest" description="Disordered" evidence="1">
    <location>
        <begin position="142"/>
        <end position="223"/>
    </location>
</feature>
<organism evidence="2 3">
    <name type="scientific">Leishmania donovani</name>
    <dbReference type="NCBI Taxonomy" id="5661"/>
    <lineage>
        <taxon>Eukaryota</taxon>
        <taxon>Discoba</taxon>
        <taxon>Euglenozoa</taxon>
        <taxon>Kinetoplastea</taxon>
        <taxon>Metakinetoplastina</taxon>
        <taxon>Trypanosomatida</taxon>
        <taxon>Trypanosomatidae</taxon>
        <taxon>Leishmaniinae</taxon>
        <taxon>Leishmania</taxon>
    </lineage>
</organism>
<feature type="region of interest" description="Disordered" evidence="1">
    <location>
        <begin position="237"/>
        <end position="257"/>
    </location>
</feature>
<feature type="compositionally biased region" description="Basic residues" evidence="1">
    <location>
        <begin position="1126"/>
        <end position="1136"/>
    </location>
</feature>
<dbReference type="PhylomeDB" id="E9BER2"/>
<feature type="compositionally biased region" description="Basic and acidic residues" evidence="1">
    <location>
        <begin position="456"/>
        <end position="468"/>
    </location>
</feature>
<feature type="compositionally biased region" description="Basic and acidic residues" evidence="1">
    <location>
        <begin position="440"/>
        <end position="449"/>
    </location>
</feature>
<dbReference type="Proteomes" id="UP000008980">
    <property type="component" value="Chromosome 20"/>
</dbReference>
<feature type="compositionally biased region" description="Basic and acidic residues" evidence="1">
    <location>
        <begin position="953"/>
        <end position="963"/>
    </location>
</feature>
<dbReference type="AlphaFoldDB" id="E9BER2"/>
<feature type="compositionally biased region" description="Polar residues" evidence="1">
    <location>
        <begin position="237"/>
        <end position="252"/>
    </location>
</feature>
<gene>
    <name evidence="2" type="ORF">LDBPK_201130</name>
</gene>
<feature type="compositionally biased region" description="Basic and acidic residues" evidence="1">
    <location>
        <begin position="655"/>
        <end position="670"/>
    </location>
</feature>
<feature type="compositionally biased region" description="Low complexity" evidence="1">
    <location>
        <begin position="1174"/>
        <end position="1188"/>
    </location>
</feature>
<feature type="region of interest" description="Disordered" evidence="1">
    <location>
        <begin position="28"/>
        <end position="122"/>
    </location>
</feature>
<dbReference type="GeneID" id="13386240"/>
<reference evidence="3" key="2">
    <citation type="submission" date="2011-02" db="EMBL/GenBank/DDBJ databases">
        <title>Whole genome sequencing of Leishmania donovani clinical lines reveals dynamic variation related to drug resistance.</title>
        <authorList>
            <person name="Downing T."/>
            <person name="Imamura H."/>
            <person name="Sanders M."/>
            <person name="Decuypere S."/>
            <person name="Hertz-Fowler C."/>
            <person name="Clark T.G."/>
            <person name="Rijal S."/>
            <person name="Sundar S."/>
            <person name="Quail M.A."/>
            <person name="De Doncker S."/>
            <person name="Maes I."/>
            <person name="Vanaerschot M."/>
            <person name="Stark O."/>
            <person name="Schonian G."/>
            <person name="Dujardin J.C."/>
            <person name="Berriman M."/>
        </authorList>
    </citation>
    <scope>NUCLEOTIDE SEQUENCE [LARGE SCALE GENOMIC DNA]</scope>
    <source>
        <strain evidence="3">BPK282A1</strain>
    </source>
</reference>
<name>E9BER2_LEIDO</name>
<dbReference type="VEuPathDB" id="TriTrypDB:LdBPK_201130.1"/>
<evidence type="ECO:0000256" key="1">
    <source>
        <dbReference type="SAM" id="MobiDB-lite"/>
    </source>
</evidence>
<feature type="compositionally biased region" description="Low complexity" evidence="1">
    <location>
        <begin position="79"/>
        <end position="111"/>
    </location>
</feature>
<feature type="compositionally biased region" description="Acidic residues" evidence="1">
    <location>
        <begin position="366"/>
        <end position="391"/>
    </location>
</feature>
<feature type="compositionally biased region" description="Basic residues" evidence="1">
    <location>
        <begin position="496"/>
        <end position="506"/>
    </location>
</feature>
<dbReference type="OMA" id="YEYYEEF"/>
<feature type="compositionally biased region" description="Polar residues" evidence="1">
    <location>
        <begin position="142"/>
        <end position="168"/>
    </location>
</feature>
<feature type="compositionally biased region" description="Low complexity" evidence="1">
    <location>
        <begin position="982"/>
        <end position="995"/>
    </location>
</feature>
<dbReference type="EMBL" id="FR799607">
    <property type="protein sequence ID" value="CBZ33748.1"/>
    <property type="molecule type" value="Genomic_DNA"/>
</dbReference>